<accession>A0ABU5EVG6</accession>
<reference evidence="2" key="1">
    <citation type="journal article" date="2023" name="Mar. Drugs">
        <title>Gemmata algarum, a Novel Planctomycete Isolated from an Algal Mat, Displays Antimicrobial Activity.</title>
        <authorList>
            <person name="Kumar G."/>
            <person name="Kallscheuer N."/>
            <person name="Kashif M."/>
            <person name="Ahamad S."/>
            <person name="Jagadeeshwari U."/>
            <person name="Pannikurungottu S."/>
            <person name="Haufschild T."/>
            <person name="Kabuu M."/>
            <person name="Sasikala C."/>
            <person name="Jogler C."/>
            <person name="Ramana C."/>
        </authorList>
    </citation>
    <scope>NUCLEOTIDE SEQUENCE [LARGE SCALE GENOMIC DNA]</scope>
    <source>
        <strain evidence="2">JC673</strain>
    </source>
</reference>
<dbReference type="Proteomes" id="UP001272242">
    <property type="component" value="Unassembled WGS sequence"/>
</dbReference>
<evidence type="ECO:0000313" key="2">
    <source>
        <dbReference type="Proteomes" id="UP001272242"/>
    </source>
</evidence>
<evidence type="ECO:0000313" key="1">
    <source>
        <dbReference type="EMBL" id="MDY3559297.1"/>
    </source>
</evidence>
<comment type="caution">
    <text evidence="1">The sequence shown here is derived from an EMBL/GenBank/DDBJ whole genome shotgun (WGS) entry which is preliminary data.</text>
</comment>
<organism evidence="1 2">
    <name type="scientific">Gemmata algarum</name>
    <dbReference type="NCBI Taxonomy" id="2975278"/>
    <lineage>
        <taxon>Bacteria</taxon>
        <taxon>Pseudomonadati</taxon>
        <taxon>Planctomycetota</taxon>
        <taxon>Planctomycetia</taxon>
        <taxon>Gemmatales</taxon>
        <taxon>Gemmataceae</taxon>
        <taxon>Gemmata</taxon>
    </lineage>
</organism>
<gene>
    <name evidence="1" type="ORF">R5W23_000271</name>
</gene>
<dbReference type="EMBL" id="JAXBLV010000107">
    <property type="protein sequence ID" value="MDY3559297.1"/>
    <property type="molecule type" value="Genomic_DNA"/>
</dbReference>
<proteinExistence type="predicted"/>
<protein>
    <submittedName>
        <fullName evidence="1">Uncharacterized protein</fullName>
    </submittedName>
</protein>
<keyword evidence="2" id="KW-1185">Reference proteome</keyword>
<name>A0ABU5EVG6_9BACT</name>
<dbReference type="RefSeq" id="WP_320686088.1">
    <property type="nucleotide sequence ID" value="NZ_JAXBLV010000107.1"/>
</dbReference>
<sequence>MAQYEPHVFVTIYEAQSKGLILLVADFAVLWVNEAEVDILLARPENDHETLREYTPGPSA</sequence>
<feature type="non-terminal residue" evidence="1">
    <location>
        <position position="60"/>
    </location>
</feature>